<dbReference type="PANTHER" id="PTHR35391:SF5">
    <property type="entry name" value="DUF6590 DOMAIN-CONTAINING PROTEIN"/>
    <property type="match status" value="1"/>
</dbReference>
<dbReference type="RefSeq" id="XP_070882387.1">
    <property type="nucleotide sequence ID" value="XM_071033713.1"/>
</dbReference>
<evidence type="ECO:0000256" key="1">
    <source>
        <dbReference type="SAM" id="MobiDB-lite"/>
    </source>
</evidence>
<feature type="region of interest" description="Disordered" evidence="1">
    <location>
        <begin position="1"/>
        <end position="67"/>
    </location>
</feature>
<feature type="region of interest" description="Disordered" evidence="1">
    <location>
        <begin position="92"/>
        <end position="137"/>
    </location>
</feature>
<dbReference type="EMBL" id="JBFXLQ010000052">
    <property type="protein sequence ID" value="KAL2863408.1"/>
    <property type="molecule type" value="Genomic_DNA"/>
</dbReference>
<keyword evidence="4" id="KW-1185">Reference proteome</keyword>
<dbReference type="InterPro" id="IPR046497">
    <property type="entry name" value="DUF6590"/>
</dbReference>
<gene>
    <name evidence="3" type="ORF">BJX67DRAFT_384725</name>
</gene>
<reference evidence="3 4" key="1">
    <citation type="submission" date="2024-07" db="EMBL/GenBank/DDBJ databases">
        <title>Section-level genome sequencing and comparative genomics of Aspergillus sections Usti and Cavernicolus.</title>
        <authorList>
            <consortium name="Lawrence Berkeley National Laboratory"/>
            <person name="Nybo J.L."/>
            <person name="Vesth T.C."/>
            <person name="Theobald S."/>
            <person name="Frisvad J.C."/>
            <person name="Larsen T.O."/>
            <person name="Kjaerboelling I."/>
            <person name="Rothschild-Mancinelli K."/>
            <person name="Lyhne E.K."/>
            <person name="Kogle M.E."/>
            <person name="Barry K."/>
            <person name="Clum A."/>
            <person name="Na H."/>
            <person name="Ledsgaard L."/>
            <person name="Lin J."/>
            <person name="Lipzen A."/>
            <person name="Kuo A."/>
            <person name="Riley R."/>
            <person name="Mondo S."/>
            <person name="Labutti K."/>
            <person name="Haridas S."/>
            <person name="Pangalinan J."/>
            <person name="Salamov A.A."/>
            <person name="Simmons B.A."/>
            <person name="Magnuson J.K."/>
            <person name="Chen J."/>
            <person name="Drula E."/>
            <person name="Henrissat B."/>
            <person name="Wiebenga A."/>
            <person name="Lubbers R.J."/>
            <person name="Gomes A.C."/>
            <person name="Macurrencykelacurrency M.R."/>
            <person name="Stajich J."/>
            <person name="Grigoriev I.V."/>
            <person name="Mortensen U.H."/>
            <person name="De Vries R.P."/>
            <person name="Baker S.E."/>
            <person name="Andersen M.R."/>
        </authorList>
    </citation>
    <scope>NUCLEOTIDE SEQUENCE [LARGE SCALE GENOMIC DNA]</scope>
    <source>
        <strain evidence="3 4">CBS 449.75</strain>
    </source>
</reference>
<dbReference type="PANTHER" id="PTHR35391">
    <property type="entry name" value="C2H2-TYPE DOMAIN-CONTAINING PROTEIN-RELATED"/>
    <property type="match status" value="1"/>
</dbReference>
<protein>
    <recommendedName>
        <fullName evidence="2">DUF6590 domain-containing protein</fullName>
    </recommendedName>
</protein>
<evidence type="ECO:0000259" key="2">
    <source>
        <dbReference type="Pfam" id="PF20233"/>
    </source>
</evidence>
<dbReference type="Pfam" id="PF20233">
    <property type="entry name" value="DUF6590"/>
    <property type="match status" value="1"/>
</dbReference>
<dbReference type="GeneID" id="98148785"/>
<dbReference type="Proteomes" id="UP001610432">
    <property type="component" value="Unassembled WGS sequence"/>
</dbReference>
<feature type="compositionally biased region" description="Pro residues" evidence="1">
    <location>
        <begin position="102"/>
        <end position="114"/>
    </location>
</feature>
<evidence type="ECO:0000313" key="3">
    <source>
        <dbReference type="EMBL" id="KAL2863408.1"/>
    </source>
</evidence>
<comment type="caution">
    <text evidence="3">The sequence shown here is derived from an EMBL/GenBank/DDBJ whole genome shotgun (WGS) entry which is preliminary data.</text>
</comment>
<accession>A0ABR4LFT0</accession>
<organism evidence="3 4">
    <name type="scientific">Aspergillus lucknowensis</name>
    <dbReference type="NCBI Taxonomy" id="176173"/>
    <lineage>
        <taxon>Eukaryota</taxon>
        <taxon>Fungi</taxon>
        <taxon>Dikarya</taxon>
        <taxon>Ascomycota</taxon>
        <taxon>Pezizomycotina</taxon>
        <taxon>Eurotiomycetes</taxon>
        <taxon>Eurotiomycetidae</taxon>
        <taxon>Eurotiales</taxon>
        <taxon>Aspergillaceae</taxon>
        <taxon>Aspergillus</taxon>
        <taxon>Aspergillus subgen. Nidulantes</taxon>
    </lineage>
</organism>
<sequence length="310" mass="35044">MPEEYDPDFYGEPSRARRRGSRRNPAYDPLADLSRAIPRNAQHTLPQGAPLYAQPTNPHGMESHAHYTYSSNLPNHLSSMYGSGYDYRQFHGYQPGASYPGPNAPTPHEPPPTNPSSHRRIASDRPEIRPGHPEDVFLEPPLDPRYAVQRPEYFSFGKVFSILWHENHGRRWDGTHVSVGPEFRGRFGEPIYSTIRRMVVIRAFDQHSWCLSISTYGGRGVAKAGVDPSKHSIVYMSHTRPESKPDEPLMVKEPLEVKPDSLDKSLDPQSRLNFGKIYTVEHNVKVLPIGQIAAGSVSKLDLYARSELRI</sequence>
<name>A0ABR4LFT0_9EURO</name>
<feature type="compositionally biased region" description="Basic and acidic residues" evidence="1">
    <location>
        <begin position="121"/>
        <end position="135"/>
    </location>
</feature>
<feature type="domain" description="DUF6590" evidence="2">
    <location>
        <begin position="152"/>
        <end position="300"/>
    </location>
</feature>
<evidence type="ECO:0000313" key="4">
    <source>
        <dbReference type="Proteomes" id="UP001610432"/>
    </source>
</evidence>
<proteinExistence type="predicted"/>